<feature type="compositionally biased region" description="Basic and acidic residues" evidence="1">
    <location>
        <begin position="259"/>
        <end position="278"/>
    </location>
</feature>
<evidence type="ECO:0000256" key="1">
    <source>
        <dbReference type="SAM" id="MobiDB-lite"/>
    </source>
</evidence>
<dbReference type="OrthoDB" id="6765325at2759"/>
<comment type="caution">
    <text evidence="3">The sequence shown here is derived from an EMBL/GenBank/DDBJ whole genome shotgun (WGS) entry which is preliminary data.</text>
</comment>
<protein>
    <submittedName>
        <fullName evidence="3">Uncharacterized protein</fullName>
    </submittedName>
</protein>
<organism evidence="3">
    <name type="scientific">Ooceraea biroi</name>
    <name type="common">Clonal raider ant</name>
    <name type="synonym">Cerapachys biroi</name>
    <dbReference type="NCBI Taxonomy" id="2015173"/>
    <lineage>
        <taxon>Eukaryota</taxon>
        <taxon>Metazoa</taxon>
        <taxon>Ecdysozoa</taxon>
        <taxon>Arthropoda</taxon>
        <taxon>Hexapoda</taxon>
        <taxon>Insecta</taxon>
        <taxon>Pterygota</taxon>
        <taxon>Neoptera</taxon>
        <taxon>Endopterygota</taxon>
        <taxon>Hymenoptera</taxon>
        <taxon>Apocrita</taxon>
        <taxon>Aculeata</taxon>
        <taxon>Formicoidea</taxon>
        <taxon>Formicidae</taxon>
        <taxon>Dorylinae</taxon>
        <taxon>Ooceraea</taxon>
    </lineage>
</organism>
<reference evidence="3" key="2">
    <citation type="submission" date="2018-07" db="EMBL/GenBank/DDBJ databases">
        <authorList>
            <person name="Mckenzie S.K."/>
            <person name="Kronauer D.J.C."/>
        </authorList>
    </citation>
    <scope>NUCLEOTIDE SEQUENCE</scope>
    <source>
        <strain evidence="3">Clonal line C1</strain>
    </source>
</reference>
<name>A0A3L8DIA5_OOCBI</name>
<feature type="compositionally biased region" description="Basic and acidic residues" evidence="1">
    <location>
        <begin position="127"/>
        <end position="144"/>
    </location>
</feature>
<feature type="compositionally biased region" description="Polar residues" evidence="1">
    <location>
        <begin position="900"/>
        <end position="909"/>
    </location>
</feature>
<evidence type="ECO:0000256" key="2">
    <source>
        <dbReference type="SAM" id="SignalP"/>
    </source>
</evidence>
<keyword evidence="2" id="KW-0732">Signal</keyword>
<feature type="region of interest" description="Disordered" evidence="1">
    <location>
        <begin position="1208"/>
        <end position="1229"/>
    </location>
</feature>
<reference evidence="3" key="1">
    <citation type="journal article" date="2018" name="Genome Res.">
        <title>The genomic architecture and molecular evolution of ant odorant receptors.</title>
        <authorList>
            <person name="McKenzie S.K."/>
            <person name="Kronauer D.J.C."/>
        </authorList>
    </citation>
    <scope>NUCLEOTIDE SEQUENCE [LARGE SCALE GENOMIC DNA]</scope>
    <source>
        <strain evidence="3">Clonal line C1</strain>
    </source>
</reference>
<gene>
    <name evidence="3" type="ORF">DMN91_006777</name>
</gene>
<feature type="compositionally biased region" description="Low complexity" evidence="1">
    <location>
        <begin position="427"/>
        <end position="448"/>
    </location>
</feature>
<proteinExistence type="predicted"/>
<dbReference type="Proteomes" id="UP000279307">
    <property type="component" value="Chromosome 7"/>
</dbReference>
<feature type="region of interest" description="Disordered" evidence="1">
    <location>
        <begin position="244"/>
        <end position="278"/>
    </location>
</feature>
<feature type="compositionally biased region" description="Basic residues" evidence="1">
    <location>
        <begin position="410"/>
        <end position="424"/>
    </location>
</feature>
<feature type="compositionally biased region" description="Basic and acidic residues" evidence="1">
    <location>
        <begin position="1208"/>
        <end position="1219"/>
    </location>
</feature>
<sequence length="1326" mass="152764">MASPRITSCLLLLLFLLAVVYASVGGQSKQEGILPTAAPELTTLMTSIKLTENGNDVTQIGTPDSEEDKISQSEIDDDEAEKKRREEEDKEEENEEEENEEQEDEEYEGDVNNDDGDNDDDDEYEDELKAVAESHEAMSKDEARNPNISSIRNEQSREKLSSAQNFDSHEKSNENTFDESIVSNEAIISEVIKKAQDEEVIELLKYKMKEDAKVKSKRVPTVKKELSTQKEILLVNETQVSKSLLPSEDPVNHLSSETDNVRRRDLEKNKLTEEKSREGVYLQRPSSEIGFNNTYAEQKNPSGGVKRLDKRQETVLKDLKAYLLAENAAEEERQRKLEELGVQEGALAESLLKLLVKLAEDPGKWQRVHKFLTDIENDLEVSKSQDSMKRSTTMTMLLSVTPPSNDVPKKNRKKPKKKKKRPRHQQTSTTTSTTTPMPETSPLTTTDTWLTTPQWRLVAERLFGPHWQENTHEESENVAKMRIDPKPRILSLWDLVDQNKSKNTVRTTNVEQKPLLSDASGKANTQSRLLGVRKINPHPLYLQDSREFIPVTDSDRLADYDSPEAVFPRLRYTSTNEFPQRRNENDYQDDLTLQTNYFARNQEYKPPSREFAISRSWPDLTIPYKHNRPWSVDERPLYPVSSDKWPWSQQSDFRYWPTRGKYRNHWATLGIEKNDDRMNSARIKDWQQQESPFWETDKSHMWLVEEEMPSLWPRIDKTMKPYRHDELITWEKNKNHSELNKKEDTNNKVVLPKITMKTWNSLTSDPATWPYKLPSAKPWPKDENGKSYNPNADLIKKLGLDKEDNANWSKDKDEKSGKLVFEKQTSSIFPKDARKKELTRSNDFKYKPISNKSNYNDYRKLQQQESMKEMPKWMYQDIKQSKEWIKPQATSDSLEHSEVDTWNTKSEVSAGNPWLRKNSQSILSTTQLDGNQVKTPNDENSLSRFSSFDTAGANHGKWSGKLDKSKEGLVKYWTYSPKNNSSPGAKINDDDFWRENNSWLSKTKENFWTTGMKSAPTSWDSKMGDNVSWASKVDNNASWMPKSNNADSWTADGDIWPGKPNNADSWSPSSNGLPSWIAKGKNKDPWVGKPNNAGWSQKMKDDNFWASKFNNVASWKNNDNWKTEQNSWQQKINDDWNIGYGKTSAGTWPSKWKQFAYHKVTAVPILKPGTTADVSSAKAKNAFIAVSAVSSENYNGNDWRKNDVREATHDDNFRSEKMDQSNNQVRSESERPIYAWKKNGLQLNNVHVKRNTTDPLENQLEALRQDDLWPYKQNEVETEEEIVFTASTPQSAITANNTISQLPQNQTTSKAVNTSSKAYQQELLMK</sequence>
<feature type="region of interest" description="Disordered" evidence="1">
    <location>
        <begin position="396"/>
        <end position="448"/>
    </location>
</feature>
<feature type="region of interest" description="Disordered" evidence="1">
    <location>
        <begin position="886"/>
        <end position="913"/>
    </location>
</feature>
<feature type="signal peptide" evidence="2">
    <location>
        <begin position="1"/>
        <end position="22"/>
    </location>
</feature>
<feature type="compositionally biased region" description="Acidic residues" evidence="1">
    <location>
        <begin position="88"/>
        <end position="126"/>
    </location>
</feature>
<feature type="chain" id="PRO_5018132716" evidence="2">
    <location>
        <begin position="23"/>
        <end position="1326"/>
    </location>
</feature>
<evidence type="ECO:0000313" key="3">
    <source>
        <dbReference type="EMBL" id="RLU20170.1"/>
    </source>
</evidence>
<feature type="region of interest" description="Disordered" evidence="1">
    <location>
        <begin position="54"/>
        <end position="179"/>
    </location>
</feature>
<accession>A0A3L8DIA5</accession>
<dbReference type="EMBL" id="QOIP01000007">
    <property type="protein sequence ID" value="RLU20170.1"/>
    <property type="molecule type" value="Genomic_DNA"/>
</dbReference>